<evidence type="ECO:0000313" key="2">
    <source>
        <dbReference type="EMBL" id="PWA84980.1"/>
    </source>
</evidence>
<proteinExistence type="predicted"/>
<sequence>MGSFASTLCFVVAGTLIWTLVKENVEIKKNKEALACEAEAKKKYYGGIAEENSDLKKKISVLARDAEVMKKLARDAEATKKCYDKYLKCQSRIEAFKSSSFINKPSDS</sequence>
<reference evidence="2 3" key="1">
    <citation type="journal article" date="2018" name="Mol. Plant">
        <title>The genome of Artemisia annua provides insight into the evolution of Asteraceae family and artemisinin biosynthesis.</title>
        <authorList>
            <person name="Shen Q."/>
            <person name="Zhang L."/>
            <person name="Liao Z."/>
            <person name="Wang S."/>
            <person name="Yan T."/>
            <person name="Shi P."/>
            <person name="Liu M."/>
            <person name="Fu X."/>
            <person name="Pan Q."/>
            <person name="Wang Y."/>
            <person name="Lv Z."/>
            <person name="Lu X."/>
            <person name="Zhang F."/>
            <person name="Jiang W."/>
            <person name="Ma Y."/>
            <person name="Chen M."/>
            <person name="Hao X."/>
            <person name="Li L."/>
            <person name="Tang Y."/>
            <person name="Lv G."/>
            <person name="Zhou Y."/>
            <person name="Sun X."/>
            <person name="Brodelius P.E."/>
            <person name="Rose J.K.C."/>
            <person name="Tang K."/>
        </authorList>
    </citation>
    <scope>NUCLEOTIDE SEQUENCE [LARGE SCALE GENOMIC DNA]</scope>
    <source>
        <strain evidence="3">cv. Huhao1</strain>
        <tissue evidence="2">Leaf</tissue>
    </source>
</reference>
<gene>
    <name evidence="2" type="ORF">CTI12_AA153710</name>
</gene>
<name>A0A2U1PGW0_ARTAN</name>
<comment type="caution">
    <text evidence="2">The sequence shown here is derived from an EMBL/GenBank/DDBJ whole genome shotgun (WGS) entry which is preliminary data.</text>
</comment>
<organism evidence="2 3">
    <name type="scientific">Artemisia annua</name>
    <name type="common">Sweet wormwood</name>
    <dbReference type="NCBI Taxonomy" id="35608"/>
    <lineage>
        <taxon>Eukaryota</taxon>
        <taxon>Viridiplantae</taxon>
        <taxon>Streptophyta</taxon>
        <taxon>Embryophyta</taxon>
        <taxon>Tracheophyta</taxon>
        <taxon>Spermatophyta</taxon>
        <taxon>Magnoliopsida</taxon>
        <taxon>eudicotyledons</taxon>
        <taxon>Gunneridae</taxon>
        <taxon>Pentapetalae</taxon>
        <taxon>asterids</taxon>
        <taxon>campanulids</taxon>
        <taxon>Asterales</taxon>
        <taxon>Asteraceae</taxon>
        <taxon>Asteroideae</taxon>
        <taxon>Anthemideae</taxon>
        <taxon>Artemisiinae</taxon>
        <taxon>Artemisia</taxon>
    </lineage>
</organism>
<feature type="chain" id="PRO_5015638915" evidence="1">
    <location>
        <begin position="24"/>
        <end position="108"/>
    </location>
</feature>
<dbReference type="OrthoDB" id="2262048at2759"/>
<protein>
    <submittedName>
        <fullName evidence="2">Uncharacterized protein</fullName>
    </submittedName>
</protein>
<evidence type="ECO:0000313" key="3">
    <source>
        <dbReference type="Proteomes" id="UP000245207"/>
    </source>
</evidence>
<keyword evidence="1" id="KW-0732">Signal</keyword>
<keyword evidence="3" id="KW-1185">Reference proteome</keyword>
<feature type="signal peptide" evidence="1">
    <location>
        <begin position="1"/>
        <end position="23"/>
    </location>
</feature>
<dbReference type="AlphaFoldDB" id="A0A2U1PGW0"/>
<dbReference type="Proteomes" id="UP000245207">
    <property type="component" value="Unassembled WGS sequence"/>
</dbReference>
<accession>A0A2U1PGW0</accession>
<dbReference type="EMBL" id="PKPP01001171">
    <property type="protein sequence ID" value="PWA84980.1"/>
    <property type="molecule type" value="Genomic_DNA"/>
</dbReference>
<evidence type="ECO:0000256" key="1">
    <source>
        <dbReference type="SAM" id="SignalP"/>
    </source>
</evidence>